<evidence type="ECO:0000313" key="8">
    <source>
        <dbReference type="EnsemblMetazoa" id="AALB007077-PA"/>
    </source>
</evidence>
<dbReference type="InterPro" id="IPR000352">
    <property type="entry name" value="Pep_chain_release_fac_I"/>
</dbReference>
<dbReference type="InterPro" id="IPR008011">
    <property type="entry name" value="Complex1_LYR_dom"/>
</dbReference>
<dbReference type="PANTHER" id="PTHR46203">
    <property type="entry name" value="PROBABLE PEPTIDE CHAIN RELEASE FACTOR C12ORF65"/>
    <property type="match status" value="1"/>
</dbReference>
<dbReference type="Pfam" id="PF05347">
    <property type="entry name" value="Complex1_LYR"/>
    <property type="match status" value="1"/>
</dbReference>
<feature type="compositionally biased region" description="Basic and acidic residues" evidence="5">
    <location>
        <begin position="227"/>
        <end position="238"/>
    </location>
</feature>
<reference evidence="8 9" key="1">
    <citation type="journal article" date="2017" name="G3 (Bethesda)">
        <title>The Physical Genome Mapping of Anopheles albimanus Corrected Scaffold Misassemblies and Identified Interarm Rearrangements in Genus Anopheles.</title>
        <authorList>
            <person name="Artemov G.N."/>
            <person name="Peery A.N."/>
            <person name="Jiang X."/>
            <person name="Tu Z."/>
            <person name="Stegniy V.N."/>
            <person name="Sharakhova M.V."/>
            <person name="Sharakhov I.V."/>
        </authorList>
    </citation>
    <scope>NUCLEOTIDE SEQUENCE [LARGE SCALE GENOMIC DNA]</scope>
    <source>
        <strain evidence="8 9">ALBI9_A</strain>
    </source>
</reference>
<comment type="subcellular location">
    <subcellularLocation>
        <location evidence="1">Mitochondrion</location>
    </subcellularLocation>
</comment>
<dbReference type="VEuPathDB" id="VectorBase:AALB20_029086"/>
<feature type="domain" description="Complex 1 LYR protein" evidence="7">
    <location>
        <begin position="11"/>
        <end position="58"/>
    </location>
</feature>
<dbReference type="AlphaFoldDB" id="A0A182FKM5"/>
<dbReference type="Pfam" id="PF00472">
    <property type="entry name" value="RF-1"/>
    <property type="match status" value="1"/>
</dbReference>
<evidence type="ECO:0000256" key="5">
    <source>
        <dbReference type="SAM" id="MobiDB-lite"/>
    </source>
</evidence>
<evidence type="ECO:0000256" key="1">
    <source>
        <dbReference type="ARBA" id="ARBA00004173"/>
    </source>
</evidence>
<evidence type="ECO:0000256" key="4">
    <source>
        <dbReference type="ARBA" id="ARBA00023128"/>
    </source>
</evidence>
<evidence type="ECO:0000256" key="2">
    <source>
        <dbReference type="ARBA" id="ARBA00010835"/>
    </source>
</evidence>
<dbReference type="VEuPathDB" id="VectorBase:AALB20_027877"/>
<evidence type="ECO:0000313" key="9">
    <source>
        <dbReference type="Proteomes" id="UP000069272"/>
    </source>
</evidence>
<evidence type="ECO:0000259" key="7">
    <source>
        <dbReference type="Pfam" id="PF05347"/>
    </source>
</evidence>
<protein>
    <submittedName>
        <fullName evidence="8">Uncharacterized protein</fullName>
    </submittedName>
</protein>
<name>A0A182FKM5_ANOAL</name>
<dbReference type="CDD" id="cd20272">
    <property type="entry name" value="Complex1_LYR_MIEF1-MP"/>
    <property type="match status" value="1"/>
</dbReference>
<feature type="compositionally biased region" description="Basic residues" evidence="5">
    <location>
        <begin position="215"/>
        <end position="226"/>
    </location>
</feature>
<dbReference type="GO" id="GO:0005739">
    <property type="term" value="C:mitochondrion"/>
    <property type="evidence" value="ECO:0007669"/>
    <property type="project" value="UniProtKB-SubCell"/>
</dbReference>
<keyword evidence="9" id="KW-1185">Reference proteome</keyword>
<accession>A0A182FKM5</accession>
<dbReference type="PANTHER" id="PTHR46203:SF1">
    <property type="entry name" value="MITOCHONDRIAL TRANSLATION RELEASE FACTOR IN RESCUE"/>
    <property type="match status" value="1"/>
</dbReference>
<comment type="similarity">
    <text evidence="2">Belongs to the prokaryotic/mitochondrial release factor family.</text>
</comment>
<organism evidence="8 9">
    <name type="scientific">Anopheles albimanus</name>
    <name type="common">New world malaria mosquito</name>
    <dbReference type="NCBI Taxonomy" id="7167"/>
    <lineage>
        <taxon>Eukaryota</taxon>
        <taxon>Metazoa</taxon>
        <taxon>Ecdysozoa</taxon>
        <taxon>Arthropoda</taxon>
        <taxon>Hexapoda</taxon>
        <taxon>Insecta</taxon>
        <taxon>Pterygota</taxon>
        <taxon>Neoptera</taxon>
        <taxon>Endopterygota</taxon>
        <taxon>Diptera</taxon>
        <taxon>Nematocera</taxon>
        <taxon>Culicoidea</taxon>
        <taxon>Culicidae</taxon>
        <taxon>Anophelinae</taxon>
        <taxon>Anopheles</taxon>
    </lineage>
</organism>
<reference evidence="8" key="2">
    <citation type="submission" date="2022-08" db="UniProtKB">
        <authorList>
            <consortium name="EnsemblMetazoa"/>
        </authorList>
    </citation>
    <scope>IDENTIFICATION</scope>
    <source>
        <strain evidence="8">STECLA/ALBI9_A</strain>
    </source>
</reference>
<dbReference type="InterPro" id="IPR045300">
    <property type="entry name" value="Complex1_LYR_MIEF1-MP"/>
</dbReference>
<dbReference type="VEuPathDB" id="VectorBase:AALB007077"/>
<dbReference type="Proteomes" id="UP000069272">
    <property type="component" value="Chromosome 3R"/>
</dbReference>
<feature type="domain" description="Prokaryotic-type class I peptide chain release factors" evidence="6">
    <location>
        <begin position="126"/>
        <end position="223"/>
    </location>
</feature>
<dbReference type="InterPro" id="IPR045853">
    <property type="entry name" value="Pep_chain_release_fac_I_sf"/>
</dbReference>
<feature type="compositionally biased region" description="Basic and acidic residues" evidence="5">
    <location>
        <begin position="202"/>
        <end position="214"/>
    </location>
</feature>
<keyword evidence="3" id="KW-0809">Transit peptide</keyword>
<dbReference type="Gene3D" id="3.30.160.20">
    <property type="match status" value="1"/>
</dbReference>
<keyword evidence="4" id="KW-0496">Mitochondrion</keyword>
<sequence length="238" mass="27283">MSATPVSKRLVISLYRDLFRYCAQLQYTDKDFFRARIRKEFRQSASLTDPKEIEFCYKVTNADEIIVIAEFTLMISMLCSRYASSLLLWPTIALRASIATTTIANTQSQGWRMFSKSIDNSRVPVLQEEDLEESFVRGSGPGGQSVAKTNNKVVLTHKPTGLVVQCHTSRSLFENRRVARQLLVAKLDQLINGDQSVEAQRQRLNERKQTEAARRKMRLQAKKKAWKEREFGDEGGRE</sequence>
<dbReference type="InterPro" id="IPR052405">
    <property type="entry name" value="Mito_Transl_Release_Factor"/>
</dbReference>
<evidence type="ECO:0000259" key="6">
    <source>
        <dbReference type="Pfam" id="PF00472"/>
    </source>
</evidence>
<feature type="region of interest" description="Disordered" evidence="5">
    <location>
        <begin position="202"/>
        <end position="238"/>
    </location>
</feature>
<dbReference type="SUPFAM" id="SSF75620">
    <property type="entry name" value="Release factor"/>
    <property type="match status" value="1"/>
</dbReference>
<dbReference type="GO" id="GO:0003747">
    <property type="term" value="F:translation release factor activity"/>
    <property type="evidence" value="ECO:0007669"/>
    <property type="project" value="InterPro"/>
</dbReference>
<evidence type="ECO:0000256" key="3">
    <source>
        <dbReference type="ARBA" id="ARBA00022946"/>
    </source>
</evidence>
<proteinExistence type="inferred from homology"/>
<dbReference type="EnsemblMetazoa" id="AALB007077-RA">
    <property type="protein sequence ID" value="AALB007077-PA"/>
    <property type="gene ID" value="AALB007077"/>
</dbReference>